<dbReference type="InterPro" id="IPR014755">
    <property type="entry name" value="Cu-Rt/internalin_Ig-like"/>
</dbReference>
<organism evidence="4 5">
    <name type="scientific">Novosphingobium indicum</name>
    <dbReference type="NCBI Taxonomy" id="462949"/>
    <lineage>
        <taxon>Bacteria</taxon>
        <taxon>Pseudomonadati</taxon>
        <taxon>Pseudomonadota</taxon>
        <taxon>Alphaproteobacteria</taxon>
        <taxon>Sphingomonadales</taxon>
        <taxon>Sphingomonadaceae</taxon>
        <taxon>Novosphingobium</taxon>
    </lineage>
</organism>
<protein>
    <submittedName>
        <fullName evidence="4">Copper resistance protein C</fullName>
    </submittedName>
</protein>
<sequence>MSEVVEFPMRKLFITSGAVALAAALAPKALLAEARLVGSMPHADTTVSNPSRIVLTFNEPINPASVRAEVFMTGAPHSSAHKGMVGDDHTHRSWFMQDHAPTKIAIVGTQMRRDGKSIMLRFRRPLVEGRYRVDWSAAGHDNRTVTGRFTFKVN</sequence>
<keyword evidence="2" id="KW-0186">Copper</keyword>
<dbReference type="InterPro" id="IPR007348">
    <property type="entry name" value="CopC_dom"/>
</dbReference>
<keyword evidence="1" id="KW-0732">Signal</keyword>
<evidence type="ECO:0000313" key="5">
    <source>
        <dbReference type="Proteomes" id="UP000605099"/>
    </source>
</evidence>
<evidence type="ECO:0000313" key="4">
    <source>
        <dbReference type="EMBL" id="GGN46291.1"/>
    </source>
</evidence>
<evidence type="ECO:0000259" key="3">
    <source>
        <dbReference type="Pfam" id="PF04234"/>
    </source>
</evidence>
<evidence type="ECO:0000256" key="2">
    <source>
        <dbReference type="ARBA" id="ARBA00023008"/>
    </source>
</evidence>
<feature type="domain" description="CopC" evidence="3">
    <location>
        <begin position="34"/>
        <end position="153"/>
    </location>
</feature>
<dbReference type="RefSeq" id="WP_188818878.1">
    <property type="nucleotide sequence ID" value="NZ_BMLK01000005.1"/>
</dbReference>
<reference evidence="5" key="1">
    <citation type="journal article" date="2019" name="Int. J. Syst. Evol. Microbiol.">
        <title>The Global Catalogue of Microorganisms (GCM) 10K type strain sequencing project: providing services to taxonomists for standard genome sequencing and annotation.</title>
        <authorList>
            <consortium name="The Broad Institute Genomics Platform"/>
            <consortium name="The Broad Institute Genome Sequencing Center for Infectious Disease"/>
            <person name="Wu L."/>
            <person name="Ma J."/>
        </authorList>
    </citation>
    <scope>NUCLEOTIDE SEQUENCE [LARGE SCALE GENOMIC DNA]</scope>
    <source>
        <strain evidence="5">CGMCC 1.6784</strain>
    </source>
</reference>
<dbReference type="Proteomes" id="UP000605099">
    <property type="component" value="Unassembled WGS sequence"/>
</dbReference>
<dbReference type="InterPro" id="IPR014756">
    <property type="entry name" value="Ig_E-set"/>
</dbReference>
<dbReference type="EMBL" id="BMLK01000005">
    <property type="protein sequence ID" value="GGN46291.1"/>
    <property type="molecule type" value="Genomic_DNA"/>
</dbReference>
<proteinExistence type="predicted"/>
<gene>
    <name evidence="4" type="primary">pcoC</name>
    <name evidence="4" type="ORF">GCM10011349_13310</name>
</gene>
<dbReference type="Pfam" id="PF04234">
    <property type="entry name" value="CopC"/>
    <property type="match status" value="1"/>
</dbReference>
<dbReference type="SUPFAM" id="SSF81296">
    <property type="entry name" value="E set domains"/>
    <property type="match status" value="1"/>
</dbReference>
<dbReference type="Gene3D" id="2.60.40.1220">
    <property type="match status" value="1"/>
</dbReference>
<keyword evidence="5" id="KW-1185">Reference proteome</keyword>
<evidence type="ECO:0000256" key="1">
    <source>
        <dbReference type="ARBA" id="ARBA00022729"/>
    </source>
</evidence>
<comment type="caution">
    <text evidence="4">The sequence shown here is derived from an EMBL/GenBank/DDBJ whole genome shotgun (WGS) entry which is preliminary data.</text>
</comment>
<accession>A0ABQ2JJ53</accession>
<name>A0ABQ2JJ53_9SPHN</name>